<evidence type="ECO:0000313" key="2">
    <source>
        <dbReference type="Proteomes" id="UP001162802"/>
    </source>
</evidence>
<proteinExistence type="predicted"/>
<accession>A0ABT0AC99</accession>
<comment type="caution">
    <text evidence="1">The sequence shown here is derived from an EMBL/GenBank/DDBJ whole genome shotgun (WGS) entry which is preliminary data.</text>
</comment>
<sequence length="467" mass="51328">MDAAFALNRFGLGARPDEAIPEKPEAWLLEQLDRYDPRPRSWSVQRPSAKIIEESIGLRRAAAEARGKKRQVARRAANRLALDSYNAAVTDRAFAAIETSTPFVERLVHFWANHFAISGEKGSVRQLSGAYEVEAIRPHVLGRFEDMLVAAEQHPAMGLYLDQTRSVGEASPEALRHKKRKTKKKLSIGLNENLGREVMELHTLGAQSGYSQADVTEFARAITGWTVGGYERGPVQDPARLGAFYFHPGLHEPGVRQVLGKSYAQTGEAQGLALLRDFARSPATARHIATKLARHFISDDPPPEVIEHLARTYLSTDGDLPAVYRALVEVGADAAAGTVKFKTPWEWLISSLRAMGLERSDSASFVKQTKVAVLMRDLGQRVWWPGSPAGFADTASNWLSSEGLWSRARIAQDFVGMTGRSPDPRELAAKVLPGSLSDSTREAVGRAESLSNGLALLLMSPEFLRRS</sequence>
<dbReference type="EMBL" id="JALHAT010000012">
    <property type="protein sequence ID" value="MCJ1960823.1"/>
    <property type="molecule type" value="Genomic_DNA"/>
</dbReference>
<reference evidence="1" key="1">
    <citation type="submission" date="2022-03" db="EMBL/GenBank/DDBJ databases">
        <title>Identification of a novel bacterium isolated from mangrove sediments.</title>
        <authorList>
            <person name="Pan X."/>
        </authorList>
    </citation>
    <scope>NUCLEOTIDE SEQUENCE</scope>
    <source>
        <strain evidence="1">B2637</strain>
    </source>
</reference>
<evidence type="ECO:0000313" key="1">
    <source>
        <dbReference type="EMBL" id="MCJ1960823.1"/>
    </source>
</evidence>
<protein>
    <submittedName>
        <fullName evidence="1">DUF1800 domain-containing protein</fullName>
    </submittedName>
</protein>
<dbReference type="InterPro" id="IPR014917">
    <property type="entry name" value="DUF1800"/>
</dbReference>
<dbReference type="Pfam" id="PF08811">
    <property type="entry name" value="DUF1800"/>
    <property type="match status" value="1"/>
</dbReference>
<name>A0ABT0AC99_9SPHN</name>
<keyword evidence="2" id="KW-1185">Reference proteome</keyword>
<dbReference type="Proteomes" id="UP001162802">
    <property type="component" value="Unassembled WGS sequence"/>
</dbReference>
<organism evidence="1 2">
    <name type="scientific">Novosphingobium mangrovi</name>
    <name type="common">ex Hu et al. 2023</name>
    <dbReference type="NCBI Taxonomy" id="2930094"/>
    <lineage>
        <taxon>Bacteria</taxon>
        <taxon>Pseudomonadati</taxon>
        <taxon>Pseudomonadota</taxon>
        <taxon>Alphaproteobacteria</taxon>
        <taxon>Sphingomonadales</taxon>
        <taxon>Sphingomonadaceae</taxon>
        <taxon>Novosphingobium</taxon>
    </lineage>
</organism>
<gene>
    <name evidence="1" type="ORF">MTR65_09050</name>
</gene>
<dbReference type="RefSeq" id="WP_243799315.1">
    <property type="nucleotide sequence ID" value="NZ_JALHAT010000012.1"/>
</dbReference>